<sequence length="159" mass="17755">MKLLGILLVVASGLGAGLWSAVRLRRRADLLLELKVLLQSLQTGIRYSSQSLSELILDRLEFRLCKGAERSELFLWDPVKALEQAGRDLLEDPGDWAWFQGFTQGLGVSDTQGQLDHIALYQSLLEPRLAQAREEARQKTRVRVALGLFAGVSLGLLLW</sequence>
<proteinExistence type="predicted"/>
<dbReference type="Proteomes" id="UP000826793">
    <property type="component" value="Unassembled WGS sequence"/>
</dbReference>
<protein>
    <submittedName>
        <fullName evidence="1">Stage III sporulation protein AB</fullName>
    </submittedName>
</protein>
<gene>
    <name evidence="1" type="ORF">H9710_06630</name>
</gene>
<accession>A0A9D2MVK1</accession>
<evidence type="ECO:0000313" key="1">
    <source>
        <dbReference type="EMBL" id="HJB98239.1"/>
    </source>
</evidence>
<dbReference type="InterPro" id="IPR014198">
    <property type="entry name" value="Spore_III_AB"/>
</dbReference>
<name>A0A9D2MVK1_9FIRM</name>
<organism evidence="1 2">
    <name type="scientific">Candidatus Acutalibacter pullicola</name>
    <dbReference type="NCBI Taxonomy" id="2838417"/>
    <lineage>
        <taxon>Bacteria</taxon>
        <taxon>Bacillati</taxon>
        <taxon>Bacillota</taxon>
        <taxon>Clostridia</taxon>
        <taxon>Eubacteriales</taxon>
        <taxon>Acutalibacteraceae</taxon>
        <taxon>Acutalibacter</taxon>
    </lineage>
</organism>
<dbReference type="Pfam" id="PF09548">
    <property type="entry name" value="Spore_III_AB"/>
    <property type="match status" value="1"/>
</dbReference>
<reference evidence="1" key="2">
    <citation type="submission" date="2021-04" db="EMBL/GenBank/DDBJ databases">
        <authorList>
            <person name="Gilroy R."/>
        </authorList>
    </citation>
    <scope>NUCLEOTIDE SEQUENCE</scope>
    <source>
        <strain evidence="1">CHK185-1770</strain>
    </source>
</reference>
<dbReference type="EMBL" id="DWXG01000052">
    <property type="protein sequence ID" value="HJB98239.1"/>
    <property type="molecule type" value="Genomic_DNA"/>
</dbReference>
<dbReference type="AlphaFoldDB" id="A0A9D2MVK1"/>
<evidence type="ECO:0000313" key="2">
    <source>
        <dbReference type="Proteomes" id="UP000826793"/>
    </source>
</evidence>
<comment type="caution">
    <text evidence="1">The sequence shown here is derived from an EMBL/GenBank/DDBJ whole genome shotgun (WGS) entry which is preliminary data.</text>
</comment>
<reference evidence="1" key="1">
    <citation type="journal article" date="2021" name="PeerJ">
        <title>Extensive microbial diversity within the chicken gut microbiome revealed by metagenomics and culture.</title>
        <authorList>
            <person name="Gilroy R."/>
            <person name="Ravi A."/>
            <person name="Getino M."/>
            <person name="Pursley I."/>
            <person name="Horton D.L."/>
            <person name="Alikhan N.F."/>
            <person name="Baker D."/>
            <person name="Gharbi K."/>
            <person name="Hall N."/>
            <person name="Watson M."/>
            <person name="Adriaenssens E.M."/>
            <person name="Foster-Nyarko E."/>
            <person name="Jarju S."/>
            <person name="Secka A."/>
            <person name="Antonio M."/>
            <person name="Oren A."/>
            <person name="Chaudhuri R.R."/>
            <person name="La Ragione R."/>
            <person name="Hildebrand F."/>
            <person name="Pallen M.J."/>
        </authorList>
    </citation>
    <scope>NUCLEOTIDE SEQUENCE</scope>
    <source>
        <strain evidence="1">CHK185-1770</strain>
    </source>
</reference>